<dbReference type="RefSeq" id="XP_031010614.1">
    <property type="nucleotide sequence ID" value="XM_031165314.1"/>
</dbReference>
<keyword evidence="1" id="KW-0472">Membrane</keyword>
<feature type="domain" description="MOSC" evidence="2">
    <location>
        <begin position="186"/>
        <end position="358"/>
    </location>
</feature>
<keyword evidence="4" id="KW-1185">Reference proteome</keyword>
<reference evidence="3 4" key="1">
    <citation type="submission" date="2018-06" db="EMBL/GenBank/DDBJ databases">
        <title>Fusarium incarnatum-equiseti species complex species 28.</title>
        <authorList>
            <person name="Gardiner D.M."/>
        </authorList>
    </citation>
    <scope>NUCLEOTIDE SEQUENCE [LARGE SCALE GENOMIC DNA]</scope>
    <source>
        <strain evidence="3 4">FIESC_28</strain>
    </source>
</reference>
<evidence type="ECO:0000313" key="3">
    <source>
        <dbReference type="EMBL" id="RBR06076.1"/>
    </source>
</evidence>
<protein>
    <recommendedName>
        <fullName evidence="2">MOSC domain-containing protein</fullName>
    </recommendedName>
</protein>
<dbReference type="AlphaFoldDB" id="A0A366QPN1"/>
<dbReference type="InterPro" id="IPR005302">
    <property type="entry name" value="MoCF_Sase_C"/>
</dbReference>
<dbReference type="SUPFAM" id="SSF141673">
    <property type="entry name" value="MOSC N-terminal domain-like"/>
    <property type="match status" value="1"/>
</dbReference>
<evidence type="ECO:0000313" key="4">
    <source>
        <dbReference type="Proteomes" id="UP000253153"/>
    </source>
</evidence>
<accession>A0A366QPN1</accession>
<comment type="caution">
    <text evidence="3">The sequence shown here is derived from an EMBL/GenBank/DDBJ whole genome shotgun (WGS) entry which is preliminary data.</text>
</comment>
<dbReference type="GeneID" id="42000610"/>
<dbReference type="EMBL" id="QKXC01000362">
    <property type="protein sequence ID" value="RBR06076.1"/>
    <property type="molecule type" value="Genomic_DNA"/>
</dbReference>
<dbReference type="Proteomes" id="UP000253153">
    <property type="component" value="Unassembled WGS sequence"/>
</dbReference>
<evidence type="ECO:0000259" key="2">
    <source>
        <dbReference type="PROSITE" id="PS51340"/>
    </source>
</evidence>
<dbReference type="PROSITE" id="PS51340">
    <property type="entry name" value="MOSC"/>
    <property type="match status" value="1"/>
</dbReference>
<keyword evidence="1" id="KW-1133">Transmembrane helix</keyword>
<feature type="transmembrane region" description="Helical" evidence="1">
    <location>
        <begin position="12"/>
        <end position="33"/>
    </location>
</feature>
<dbReference type="OrthoDB" id="17255at2759"/>
<dbReference type="GO" id="GO:0003824">
    <property type="term" value="F:catalytic activity"/>
    <property type="evidence" value="ECO:0007669"/>
    <property type="project" value="InterPro"/>
</dbReference>
<dbReference type="PANTHER" id="PTHR14237:SF19">
    <property type="entry name" value="MITOCHONDRIAL AMIDOXIME REDUCING COMPONENT 1"/>
    <property type="match status" value="1"/>
</dbReference>
<dbReference type="InterPro" id="IPR005303">
    <property type="entry name" value="MOCOS_middle"/>
</dbReference>
<dbReference type="InterPro" id="IPR011037">
    <property type="entry name" value="Pyrv_Knase-like_insert_dom_sf"/>
</dbReference>
<dbReference type="GO" id="GO:0030151">
    <property type="term" value="F:molybdenum ion binding"/>
    <property type="evidence" value="ECO:0007669"/>
    <property type="project" value="InterPro"/>
</dbReference>
<dbReference type="Pfam" id="PF03476">
    <property type="entry name" value="MOSC_N"/>
    <property type="match status" value="1"/>
</dbReference>
<dbReference type="SUPFAM" id="SSF50800">
    <property type="entry name" value="PK beta-barrel domain-like"/>
    <property type="match status" value="1"/>
</dbReference>
<dbReference type="GO" id="GO:0030170">
    <property type="term" value="F:pyridoxal phosphate binding"/>
    <property type="evidence" value="ECO:0007669"/>
    <property type="project" value="InterPro"/>
</dbReference>
<organism evidence="3 4">
    <name type="scientific">Fusarium coffeatum</name>
    <dbReference type="NCBI Taxonomy" id="231269"/>
    <lineage>
        <taxon>Eukaryota</taxon>
        <taxon>Fungi</taxon>
        <taxon>Dikarya</taxon>
        <taxon>Ascomycota</taxon>
        <taxon>Pezizomycotina</taxon>
        <taxon>Sordariomycetes</taxon>
        <taxon>Hypocreomycetidae</taxon>
        <taxon>Hypocreales</taxon>
        <taxon>Nectriaceae</taxon>
        <taxon>Fusarium</taxon>
        <taxon>Fusarium incarnatum-equiseti species complex</taxon>
    </lineage>
</organism>
<name>A0A366QPN1_9HYPO</name>
<sequence length="371" mass="42054">MDSFYITPNSSLAQTLFVASSLILPIVLIFILSRKISDRYVAKSTPPLPATDEIVRLRVYPVKSCRGFDVKSTELLRTGLDLDRNWMFVTVDKHEFITIRANSNMTLITTAWDADTDTLTIALNEHKIEIPAHPSTQWLEKNTELNKAGIWGEQTDAWVYSDTLTKPISEFLNMDVRLVYKGPTPRVLRGSGAPQRLGRTESTKFADMMPVLVSQMSYRSAGLELLLTRDTQKVASMASMAELNDRLADAGEDKIEIERFRPNIIIRGSVPWIEDGWKTLQIGEGENRLDLDVVCRCLRCQVPNVHPITAAKHPRQPWNQLMKYRRIDPGLKFKPSFGMLCAPSVEGHLEVGMKFQVTAMTKEHFFISPMK</sequence>
<gene>
    <name evidence="3" type="ORF">FIESC28_11187</name>
</gene>
<dbReference type="Pfam" id="PF03473">
    <property type="entry name" value="MOSC"/>
    <property type="match status" value="1"/>
</dbReference>
<dbReference type="PANTHER" id="PTHR14237">
    <property type="entry name" value="MOLYBDOPTERIN COFACTOR SULFURASE MOSC"/>
    <property type="match status" value="1"/>
</dbReference>
<evidence type="ECO:0000256" key="1">
    <source>
        <dbReference type="SAM" id="Phobius"/>
    </source>
</evidence>
<keyword evidence="1" id="KW-0812">Transmembrane</keyword>
<proteinExistence type="predicted"/>